<protein>
    <submittedName>
        <fullName evidence="3 4">Uncharacterized protein</fullName>
    </submittedName>
</protein>
<feature type="compositionally biased region" description="Basic and acidic residues" evidence="1">
    <location>
        <begin position="24"/>
        <end position="45"/>
    </location>
</feature>
<evidence type="ECO:0000313" key="3">
    <source>
        <dbReference type="EMBL" id="ELT91064.1"/>
    </source>
</evidence>
<keyword evidence="5" id="KW-1185">Reference proteome</keyword>
<keyword evidence="2" id="KW-1133">Transmembrane helix</keyword>
<dbReference type="AlphaFoldDB" id="R7TBG6"/>
<reference evidence="5" key="1">
    <citation type="submission" date="2012-12" db="EMBL/GenBank/DDBJ databases">
        <authorList>
            <person name="Hellsten U."/>
            <person name="Grimwood J."/>
            <person name="Chapman J.A."/>
            <person name="Shapiro H."/>
            <person name="Aerts A."/>
            <person name="Otillar R.P."/>
            <person name="Terry A.Y."/>
            <person name="Boore J.L."/>
            <person name="Simakov O."/>
            <person name="Marletaz F."/>
            <person name="Cho S.-J."/>
            <person name="Edsinger-Gonzales E."/>
            <person name="Havlak P."/>
            <person name="Kuo D.-H."/>
            <person name="Larsson T."/>
            <person name="Lv J."/>
            <person name="Arendt D."/>
            <person name="Savage R."/>
            <person name="Osoegawa K."/>
            <person name="de Jong P."/>
            <person name="Lindberg D.R."/>
            <person name="Seaver E.C."/>
            <person name="Weisblat D.A."/>
            <person name="Putnam N.H."/>
            <person name="Grigoriev I.V."/>
            <person name="Rokhsar D.S."/>
        </authorList>
    </citation>
    <scope>NUCLEOTIDE SEQUENCE</scope>
    <source>
        <strain evidence="5">I ESC-2004</strain>
    </source>
</reference>
<feature type="region of interest" description="Disordered" evidence="1">
    <location>
        <begin position="1"/>
        <end position="74"/>
    </location>
</feature>
<proteinExistence type="predicted"/>
<dbReference type="HOGENOM" id="CLU_1410067_0_0_1"/>
<evidence type="ECO:0000313" key="4">
    <source>
        <dbReference type="EnsemblMetazoa" id="CapteP205838"/>
    </source>
</evidence>
<feature type="compositionally biased region" description="Low complexity" evidence="1">
    <location>
        <begin position="51"/>
        <end position="71"/>
    </location>
</feature>
<dbReference type="EnsemblMetazoa" id="CapteT205838">
    <property type="protein sequence ID" value="CapteP205838"/>
    <property type="gene ID" value="CapteG205838"/>
</dbReference>
<dbReference type="EMBL" id="AMQN01013994">
    <property type="status" value="NOT_ANNOTATED_CDS"/>
    <property type="molecule type" value="Genomic_DNA"/>
</dbReference>
<organism evidence="3">
    <name type="scientific">Capitella teleta</name>
    <name type="common">Polychaete worm</name>
    <dbReference type="NCBI Taxonomy" id="283909"/>
    <lineage>
        <taxon>Eukaryota</taxon>
        <taxon>Metazoa</taxon>
        <taxon>Spiralia</taxon>
        <taxon>Lophotrochozoa</taxon>
        <taxon>Annelida</taxon>
        <taxon>Polychaeta</taxon>
        <taxon>Sedentaria</taxon>
        <taxon>Scolecida</taxon>
        <taxon>Capitellidae</taxon>
        <taxon>Capitella</taxon>
    </lineage>
</organism>
<evidence type="ECO:0000256" key="2">
    <source>
        <dbReference type="SAM" id="Phobius"/>
    </source>
</evidence>
<evidence type="ECO:0000256" key="1">
    <source>
        <dbReference type="SAM" id="MobiDB-lite"/>
    </source>
</evidence>
<reference evidence="3 5" key="2">
    <citation type="journal article" date="2013" name="Nature">
        <title>Insights into bilaterian evolution from three spiralian genomes.</title>
        <authorList>
            <person name="Simakov O."/>
            <person name="Marletaz F."/>
            <person name="Cho S.J."/>
            <person name="Edsinger-Gonzales E."/>
            <person name="Havlak P."/>
            <person name="Hellsten U."/>
            <person name="Kuo D.H."/>
            <person name="Larsson T."/>
            <person name="Lv J."/>
            <person name="Arendt D."/>
            <person name="Savage R."/>
            <person name="Osoegawa K."/>
            <person name="de Jong P."/>
            <person name="Grimwood J."/>
            <person name="Chapman J.A."/>
            <person name="Shapiro H."/>
            <person name="Aerts A."/>
            <person name="Otillar R.P."/>
            <person name="Terry A.Y."/>
            <person name="Boore J.L."/>
            <person name="Grigoriev I.V."/>
            <person name="Lindberg D.R."/>
            <person name="Seaver E.C."/>
            <person name="Weisblat D.A."/>
            <person name="Putnam N.H."/>
            <person name="Rokhsar D.S."/>
        </authorList>
    </citation>
    <scope>NUCLEOTIDE SEQUENCE</scope>
    <source>
        <strain evidence="3 5">I ESC-2004</strain>
    </source>
</reference>
<dbReference type="Proteomes" id="UP000014760">
    <property type="component" value="Unassembled WGS sequence"/>
</dbReference>
<reference evidence="4" key="3">
    <citation type="submission" date="2015-06" db="UniProtKB">
        <authorList>
            <consortium name="EnsemblMetazoa"/>
        </authorList>
    </citation>
    <scope>IDENTIFICATION</scope>
</reference>
<name>R7TBG6_CAPTE</name>
<feature type="transmembrane region" description="Helical" evidence="2">
    <location>
        <begin position="88"/>
        <end position="110"/>
    </location>
</feature>
<sequence length="193" mass="21389">MSRAKRHRGAGKSRGGPAPTSRHSSMEEKSKEISSEEHSNNHEATEELTQSPTSPDRTTARPTTTEVTTGVPPDPAFIAQNQSLNTGAIVGGTVALLLVVSVVLGLFIFWKKRSKKPTPVNAYQNGEYMTNDIIKPEYQMPNNIGTDETRLKPESSTYEQIQPVYAVPQKLEVNQDLFTVDNFMYRHGDSVQK</sequence>
<feature type="compositionally biased region" description="Basic residues" evidence="1">
    <location>
        <begin position="1"/>
        <end position="11"/>
    </location>
</feature>
<accession>R7TBG6</accession>
<keyword evidence="2" id="KW-0812">Transmembrane</keyword>
<evidence type="ECO:0000313" key="5">
    <source>
        <dbReference type="Proteomes" id="UP000014760"/>
    </source>
</evidence>
<keyword evidence="2" id="KW-0472">Membrane</keyword>
<dbReference type="EMBL" id="KB310663">
    <property type="protein sequence ID" value="ELT91064.1"/>
    <property type="molecule type" value="Genomic_DNA"/>
</dbReference>
<gene>
    <name evidence="3" type="ORF">CAPTEDRAFT_205838</name>
</gene>